<dbReference type="KEGG" id="sroi:IAG44_42795"/>
<reference evidence="1 2" key="1">
    <citation type="submission" date="2020-08" db="EMBL/GenBank/DDBJ databases">
        <title>A novel species.</title>
        <authorList>
            <person name="Gao J."/>
        </authorList>
    </citation>
    <scope>NUCLEOTIDE SEQUENCE [LARGE SCALE GENOMIC DNA]</scope>
    <source>
        <strain evidence="1 2">CRXT-G-22</strain>
    </source>
</reference>
<gene>
    <name evidence="1" type="ORF">IAG44_42795</name>
</gene>
<organism evidence="1 2">
    <name type="scientific">Streptomyces roseirectus</name>
    <dbReference type="NCBI Taxonomy" id="2768066"/>
    <lineage>
        <taxon>Bacteria</taxon>
        <taxon>Bacillati</taxon>
        <taxon>Actinomycetota</taxon>
        <taxon>Actinomycetes</taxon>
        <taxon>Kitasatosporales</taxon>
        <taxon>Streptomycetaceae</taxon>
        <taxon>Streptomyces</taxon>
    </lineage>
</organism>
<name>A0A7H0IRR0_9ACTN</name>
<dbReference type="AlphaFoldDB" id="A0A7H0IRR0"/>
<sequence length="318" mass="34156">MLTHNLHTLLAQDGTVQDAHGPALPGTTSSASAILTFKNEYGDARVQVAVSRLPVPVSPLNTACPDRALHPYSRCTTREHQGATLTLDSSPADESRPLAAQRRTAALTFPDGRQVVLSESALGQNTGAAAPRSPLPLTLQKLTEIAGSPTWRPLLAALPEPPHQQSALQVDQTVPAHRITGIATRSLPRTMRVADQGGLPGYGHLTVDDGHGKCLVTVTVQRWKPRDATIRRVFERAEQLPDGTRIMTSRSTAAHGGRGAVEWRVDTLSRDGLRVVVNELNTSAYRLPATRTTPALTVRQLTDIARSGSWRTATDAPS</sequence>
<accession>A0A7H0IRR0</accession>
<dbReference type="RefSeq" id="WP_187752397.1">
    <property type="nucleotide sequence ID" value="NZ_CP060828.1"/>
</dbReference>
<dbReference type="Proteomes" id="UP000516052">
    <property type="component" value="Chromosome"/>
</dbReference>
<evidence type="ECO:0000313" key="2">
    <source>
        <dbReference type="Proteomes" id="UP000516052"/>
    </source>
</evidence>
<dbReference type="EMBL" id="CP060828">
    <property type="protein sequence ID" value="QNP75476.1"/>
    <property type="molecule type" value="Genomic_DNA"/>
</dbReference>
<proteinExistence type="predicted"/>
<keyword evidence="2" id="KW-1185">Reference proteome</keyword>
<evidence type="ECO:0000313" key="1">
    <source>
        <dbReference type="EMBL" id="QNP75476.1"/>
    </source>
</evidence>
<protein>
    <submittedName>
        <fullName evidence="1">Uncharacterized protein</fullName>
    </submittedName>
</protein>